<comment type="cofactor">
    <cofactor evidence="4">
        <name>FAD</name>
        <dbReference type="ChEBI" id="CHEBI:57692"/>
    </cofactor>
</comment>
<dbReference type="GO" id="GO:0016614">
    <property type="term" value="F:oxidoreductase activity, acting on CH-OH group of donors"/>
    <property type="evidence" value="ECO:0007669"/>
    <property type="project" value="InterPro"/>
</dbReference>
<evidence type="ECO:0000256" key="5">
    <source>
        <dbReference type="SAM" id="SignalP"/>
    </source>
</evidence>
<dbReference type="Proteomes" id="UP000019374">
    <property type="component" value="Unassembled WGS sequence"/>
</dbReference>
<dbReference type="PANTHER" id="PTHR11552:SF138">
    <property type="entry name" value="DEHYDROGENASE PKFF-RELATED"/>
    <property type="match status" value="1"/>
</dbReference>
<dbReference type="AlphaFoldDB" id="T5AEY5"/>
<dbReference type="eggNOG" id="KOG1238">
    <property type="taxonomic scope" value="Eukaryota"/>
</dbReference>
<keyword evidence="2" id="KW-0325">Glycoprotein</keyword>
<dbReference type="SUPFAM" id="SSF51905">
    <property type="entry name" value="FAD/NAD(P)-binding domain"/>
    <property type="match status" value="1"/>
</dbReference>
<feature type="active site" description="Proton donor" evidence="3">
    <location>
        <position position="554"/>
    </location>
</feature>
<dbReference type="Pfam" id="PF00732">
    <property type="entry name" value="GMC_oxred_N"/>
    <property type="match status" value="1"/>
</dbReference>
<dbReference type="Gene3D" id="3.30.560.10">
    <property type="entry name" value="Glucose Oxidase, domain 3"/>
    <property type="match status" value="1"/>
</dbReference>
<organism evidence="8 9">
    <name type="scientific">Ophiocordyceps sinensis (strain Co18 / CGMCC 3.14243)</name>
    <name type="common">Yarsagumba caterpillar fungus</name>
    <name type="synonym">Hirsutella sinensis</name>
    <dbReference type="NCBI Taxonomy" id="911162"/>
    <lineage>
        <taxon>Eukaryota</taxon>
        <taxon>Fungi</taxon>
        <taxon>Dikarya</taxon>
        <taxon>Ascomycota</taxon>
        <taxon>Pezizomycotina</taxon>
        <taxon>Sordariomycetes</taxon>
        <taxon>Hypocreomycetidae</taxon>
        <taxon>Hypocreales</taxon>
        <taxon>Ophiocordycipitaceae</taxon>
        <taxon>Ophiocordyceps</taxon>
    </lineage>
</organism>
<dbReference type="HOGENOM" id="CLU_002865_6_3_1"/>
<evidence type="ECO:0000256" key="2">
    <source>
        <dbReference type="ARBA" id="ARBA00023180"/>
    </source>
</evidence>
<dbReference type="InterPro" id="IPR000172">
    <property type="entry name" value="GMC_OxRdtase_N"/>
</dbReference>
<dbReference type="InterPro" id="IPR036188">
    <property type="entry name" value="FAD/NAD-bd_sf"/>
</dbReference>
<evidence type="ECO:0000313" key="9">
    <source>
        <dbReference type="Proteomes" id="UP000019374"/>
    </source>
</evidence>
<dbReference type="GO" id="GO:0050660">
    <property type="term" value="F:flavin adenine dinucleotide binding"/>
    <property type="evidence" value="ECO:0007669"/>
    <property type="project" value="InterPro"/>
</dbReference>
<feature type="domain" description="Glucose-methanol-choline oxidoreductase C-terminal" evidence="7">
    <location>
        <begin position="473"/>
        <end position="607"/>
    </location>
</feature>
<reference evidence="8 9" key="1">
    <citation type="journal article" date="2013" name="Chin. Sci. Bull.">
        <title>Genome survey uncovers the secrets of sex and lifestyle in caterpillar fungus.</title>
        <authorList>
            <person name="Hu X."/>
            <person name="Zhang Y."/>
            <person name="Xiao G."/>
            <person name="Zheng P."/>
            <person name="Xia Y."/>
            <person name="Zhang X."/>
            <person name="St Leger R.J."/>
            <person name="Liu X."/>
            <person name="Wang C."/>
        </authorList>
    </citation>
    <scope>NUCLEOTIDE SEQUENCE [LARGE SCALE GENOMIC DNA]</scope>
    <source>
        <strain evidence="9">Co18 / CGMCC 3.14243</strain>
        <tissue evidence="8">Fruit-body</tissue>
    </source>
</reference>
<protein>
    <submittedName>
        <fullName evidence="8">Choline dehydrogenase</fullName>
    </submittedName>
</protein>
<feature type="domain" description="Glucose-methanol-choline oxidoreductase N-terminal" evidence="6">
    <location>
        <begin position="48"/>
        <end position="361"/>
    </location>
</feature>
<dbReference type="GO" id="GO:0044550">
    <property type="term" value="P:secondary metabolite biosynthetic process"/>
    <property type="evidence" value="ECO:0007669"/>
    <property type="project" value="TreeGrafter"/>
</dbReference>
<dbReference type="Gene3D" id="3.50.50.60">
    <property type="entry name" value="FAD/NAD(P)-binding domain"/>
    <property type="match status" value="1"/>
</dbReference>
<proteinExistence type="inferred from homology"/>
<feature type="binding site" evidence="4">
    <location>
        <begin position="141"/>
        <end position="144"/>
    </location>
    <ligand>
        <name>FAD</name>
        <dbReference type="ChEBI" id="CHEBI:57692"/>
    </ligand>
</feature>
<feature type="binding site" evidence="4">
    <location>
        <begin position="599"/>
        <end position="600"/>
    </location>
    <ligand>
        <name>FAD</name>
        <dbReference type="ChEBI" id="CHEBI:57692"/>
    </ligand>
</feature>
<dbReference type="Pfam" id="PF05199">
    <property type="entry name" value="GMC_oxred_C"/>
    <property type="match status" value="1"/>
</dbReference>
<evidence type="ECO:0000256" key="3">
    <source>
        <dbReference type="PIRSR" id="PIRSR000137-1"/>
    </source>
</evidence>
<evidence type="ECO:0000313" key="8">
    <source>
        <dbReference type="EMBL" id="EQL00981.1"/>
    </source>
</evidence>
<comment type="similarity">
    <text evidence="1">Belongs to the GMC oxidoreductase family.</text>
</comment>
<feature type="active site" description="Proton acceptor" evidence="3">
    <location>
        <position position="598"/>
    </location>
</feature>
<gene>
    <name evidence="8" type="ORF">OCS_03309</name>
</gene>
<feature type="chain" id="PRO_5004596887" evidence="5">
    <location>
        <begin position="21"/>
        <end position="626"/>
    </location>
</feature>
<keyword evidence="5" id="KW-0732">Signal</keyword>
<name>T5AEY5_OPHSC</name>
<dbReference type="InterPro" id="IPR007867">
    <property type="entry name" value="GMC_OxRtase_C"/>
</dbReference>
<evidence type="ECO:0000256" key="4">
    <source>
        <dbReference type="PIRSR" id="PIRSR000137-2"/>
    </source>
</evidence>
<evidence type="ECO:0000259" key="7">
    <source>
        <dbReference type="Pfam" id="PF05199"/>
    </source>
</evidence>
<dbReference type="OrthoDB" id="269227at2759"/>
<feature type="signal peptide" evidence="5">
    <location>
        <begin position="1"/>
        <end position="20"/>
    </location>
</feature>
<dbReference type="InterPro" id="IPR012132">
    <property type="entry name" value="GMC_OxRdtase"/>
</dbReference>
<dbReference type="PANTHER" id="PTHR11552">
    <property type="entry name" value="GLUCOSE-METHANOL-CHOLINE GMC OXIDOREDUCTASE"/>
    <property type="match status" value="1"/>
</dbReference>
<dbReference type="EMBL" id="KE652634">
    <property type="protein sequence ID" value="EQL00981.1"/>
    <property type="molecule type" value="Genomic_DNA"/>
</dbReference>
<dbReference type="PIRSF" id="PIRSF000137">
    <property type="entry name" value="Alcohol_oxidase"/>
    <property type="match status" value="1"/>
</dbReference>
<keyword evidence="4" id="KW-0285">Flavoprotein</keyword>
<evidence type="ECO:0000259" key="6">
    <source>
        <dbReference type="Pfam" id="PF00732"/>
    </source>
</evidence>
<accession>T5AEY5</accession>
<sequence length="626" mass="67302">MYTQLLHLCLVAILLARVSGRIFNPASFEYTRGDLGVLKGEAGIDKEFDYVIIGGGTAGNVVGLRLAEAGHGVAIVESGNFYDIPKLSPVAMPRLDVASAGFGGEGANPALDWQFKSEPGANKRSIVLPQGKALGGSSLLNFMVHHRSSKGAFDKWAEVVGDDGYRLENLSKYFEKSTTGSPPTKGKRLANASTPFDAADFAGGPVQVGYPNWVSPSTTVFERALAGLGLKPIRGFNRGELLGYHYAQATVRTSDQTRSSSLEYIYDAMAKKLSKLKVFTEAHATRILFDGDRRATGVELVSRGLPYTLTARREVLVAAGVFHSPQLLMVSGIGPPETLGRFDIAVVSALAGVGQNLEDHAFIHATHKVTMPTAGRIVSSAAAVKQAVAQYVWTNDGPLASNNLELLGWEKLPEAYRGGFSPQTEADMSAFPHDWPEVEFMHAEVLTNMTVEAMAHEPDDHLTISACMNALLSRGNVTIASASALDKPLVNPNWLAAKADQDLAVASLRRLRDIWATPELQAILAGSEVFPGEYVKTDAELLEFIRKTVFTAFHPSCTCRMGKKEDAMAVVDARARVHGVKGLRVVDASAFALLPPGHPQSLVYALAEKIADDIIKGGGEPRHDEL</sequence>
<dbReference type="SUPFAM" id="SSF54373">
    <property type="entry name" value="FAD-linked reductases, C-terminal domain"/>
    <property type="match status" value="1"/>
</dbReference>
<keyword evidence="4" id="KW-0274">FAD</keyword>
<evidence type="ECO:0000256" key="1">
    <source>
        <dbReference type="ARBA" id="ARBA00010790"/>
    </source>
</evidence>